<dbReference type="CDD" id="cd06335">
    <property type="entry name" value="PBP1_ABC_ligand_binding-like"/>
    <property type="match status" value="1"/>
</dbReference>
<dbReference type="Gene3D" id="3.40.50.2300">
    <property type="match status" value="2"/>
</dbReference>
<dbReference type="RefSeq" id="WP_307689052.1">
    <property type="nucleotide sequence ID" value="NZ_JAUSRO010000004.1"/>
</dbReference>
<dbReference type="Pfam" id="PF13458">
    <property type="entry name" value="Peripla_BP_6"/>
    <property type="match status" value="1"/>
</dbReference>
<dbReference type="SUPFAM" id="SSF53822">
    <property type="entry name" value="Periplasmic binding protein-like I"/>
    <property type="match status" value="1"/>
</dbReference>
<comment type="similarity">
    <text evidence="1">Belongs to the leucine-binding protein family.</text>
</comment>
<feature type="chain" id="PRO_5046549433" evidence="5">
    <location>
        <begin position="23"/>
        <end position="399"/>
    </location>
</feature>
<evidence type="ECO:0000256" key="4">
    <source>
        <dbReference type="ARBA" id="ARBA00022970"/>
    </source>
</evidence>
<dbReference type="Proteomes" id="UP001226867">
    <property type="component" value="Unassembled WGS sequence"/>
</dbReference>
<organism evidence="7 8">
    <name type="scientific">Variovorax ginsengisoli</name>
    <dbReference type="NCBI Taxonomy" id="363844"/>
    <lineage>
        <taxon>Bacteria</taxon>
        <taxon>Pseudomonadati</taxon>
        <taxon>Pseudomonadota</taxon>
        <taxon>Betaproteobacteria</taxon>
        <taxon>Burkholderiales</taxon>
        <taxon>Comamonadaceae</taxon>
        <taxon>Variovorax</taxon>
    </lineage>
</organism>
<protein>
    <submittedName>
        <fullName evidence="7">Branched-chain amino acid transport system substrate-binding protein</fullName>
    </submittedName>
</protein>
<keyword evidence="2" id="KW-0813">Transport</keyword>
<evidence type="ECO:0000313" key="8">
    <source>
        <dbReference type="Proteomes" id="UP001226867"/>
    </source>
</evidence>
<proteinExistence type="inferred from homology"/>
<sequence length="399" mass="42889">MQFPFKRLAVAGLIAVSAAAFAADPIKIGVDGPFTGGSSSMGVSMRDGVRLATDEINKAGGVLGRQIQLVERDDEAKNERGVQIAQEFINKEKVVAVVGYINTGVALASQRFFQEAKIPVLNNVATGSVITHQFDKEPENYIFRNAAHDSIQAPMIVEEAVGRRGYKKVAILADSTNYGQLGREDLEKALKAKGITPVAVEKFNIKDVDMTAQLLKAKEAGAEAILTYGIGPELAQIANGMTKLGWKVPMIGSWTLAMANFIDNAGPGGDGARMPQTFIQEPTTPKRKAFIDNFVKTFKPKNNRMDSPVSAAQGYDSIYLLAAAIKQANSTEGPKIKAALEDLSTPVEGVVTTYNKPFSKTDHDAITSNIPVFGEVKAGRVVFANADDQKSADKVRVKQ</sequence>
<evidence type="ECO:0000259" key="6">
    <source>
        <dbReference type="Pfam" id="PF13458"/>
    </source>
</evidence>
<keyword evidence="3 5" id="KW-0732">Signal</keyword>
<dbReference type="InterPro" id="IPR028081">
    <property type="entry name" value="Leu-bd"/>
</dbReference>
<dbReference type="InterPro" id="IPR000709">
    <property type="entry name" value="Leu_Ile_Val-bd"/>
</dbReference>
<keyword evidence="4" id="KW-0029">Amino-acid transport</keyword>
<evidence type="ECO:0000256" key="3">
    <source>
        <dbReference type="ARBA" id="ARBA00022729"/>
    </source>
</evidence>
<dbReference type="PANTHER" id="PTHR30483">
    <property type="entry name" value="LEUCINE-SPECIFIC-BINDING PROTEIN"/>
    <property type="match status" value="1"/>
</dbReference>
<evidence type="ECO:0000256" key="2">
    <source>
        <dbReference type="ARBA" id="ARBA00022448"/>
    </source>
</evidence>
<comment type="caution">
    <text evidence="7">The sequence shown here is derived from an EMBL/GenBank/DDBJ whole genome shotgun (WGS) entry which is preliminary data.</text>
</comment>
<reference evidence="7 8" key="1">
    <citation type="submission" date="2023-07" db="EMBL/GenBank/DDBJ databases">
        <title>Sorghum-associated microbial communities from plants grown in Nebraska, USA.</title>
        <authorList>
            <person name="Schachtman D."/>
        </authorList>
    </citation>
    <scope>NUCLEOTIDE SEQUENCE [LARGE SCALE GENOMIC DNA]</scope>
    <source>
        <strain evidence="7 8">DS1607</strain>
    </source>
</reference>
<evidence type="ECO:0000256" key="5">
    <source>
        <dbReference type="SAM" id="SignalP"/>
    </source>
</evidence>
<evidence type="ECO:0000313" key="7">
    <source>
        <dbReference type="EMBL" id="MDP9899232.1"/>
    </source>
</evidence>
<feature type="signal peptide" evidence="5">
    <location>
        <begin position="1"/>
        <end position="22"/>
    </location>
</feature>
<keyword evidence="8" id="KW-1185">Reference proteome</keyword>
<accession>A0ABT9S4E9</accession>
<dbReference type="PRINTS" id="PR00337">
    <property type="entry name" value="LEUILEVALBP"/>
</dbReference>
<dbReference type="InterPro" id="IPR028082">
    <property type="entry name" value="Peripla_BP_I"/>
</dbReference>
<feature type="domain" description="Leucine-binding protein" evidence="6">
    <location>
        <begin position="25"/>
        <end position="366"/>
    </location>
</feature>
<evidence type="ECO:0000256" key="1">
    <source>
        <dbReference type="ARBA" id="ARBA00010062"/>
    </source>
</evidence>
<gene>
    <name evidence="7" type="ORF">J2W36_001477</name>
</gene>
<dbReference type="InterPro" id="IPR051010">
    <property type="entry name" value="BCAA_transport"/>
</dbReference>
<name>A0ABT9S4E9_9BURK</name>
<dbReference type="PANTHER" id="PTHR30483:SF6">
    <property type="entry name" value="PERIPLASMIC BINDING PROTEIN OF ABC TRANSPORTER FOR NATURAL AMINO ACIDS"/>
    <property type="match status" value="1"/>
</dbReference>
<dbReference type="EMBL" id="JAUSRO010000004">
    <property type="protein sequence ID" value="MDP9899232.1"/>
    <property type="molecule type" value="Genomic_DNA"/>
</dbReference>